<dbReference type="PRINTS" id="PR00502">
    <property type="entry name" value="NUDIXFAMILY"/>
</dbReference>
<dbReference type="Gene3D" id="3.90.79.10">
    <property type="entry name" value="Nucleoside Triphosphate Pyrophosphohydrolase"/>
    <property type="match status" value="1"/>
</dbReference>
<dbReference type="Pfam" id="PF00293">
    <property type="entry name" value="NUDIX"/>
    <property type="match status" value="1"/>
</dbReference>
<feature type="domain" description="Nudix hydrolase" evidence="4">
    <location>
        <begin position="37"/>
        <end position="160"/>
    </location>
</feature>
<proteinExistence type="inferred from homology"/>
<keyword evidence="6" id="KW-1185">Reference proteome</keyword>
<evidence type="ECO:0000259" key="4">
    <source>
        <dbReference type="PROSITE" id="PS51462"/>
    </source>
</evidence>
<dbReference type="PROSITE" id="PS51462">
    <property type="entry name" value="NUDIX"/>
    <property type="match status" value="1"/>
</dbReference>
<dbReference type="RefSeq" id="WP_134756936.1">
    <property type="nucleotide sequence ID" value="NZ_CP038150.1"/>
</dbReference>
<dbReference type="KEGG" id="ppai:E1956_32515"/>
<dbReference type="Proteomes" id="UP000295727">
    <property type="component" value="Chromosome 3"/>
</dbReference>
<gene>
    <name evidence="5" type="ORF">E1956_32515</name>
</gene>
<dbReference type="AlphaFoldDB" id="A0A4P7CZT9"/>
<dbReference type="PANTHER" id="PTHR43046:SF14">
    <property type="entry name" value="MUTT_NUDIX FAMILY PROTEIN"/>
    <property type="match status" value="1"/>
</dbReference>
<evidence type="ECO:0000313" key="5">
    <source>
        <dbReference type="EMBL" id="QBR01866.1"/>
    </source>
</evidence>
<evidence type="ECO:0000256" key="2">
    <source>
        <dbReference type="ARBA" id="ARBA00022801"/>
    </source>
</evidence>
<dbReference type="InterPro" id="IPR020476">
    <property type="entry name" value="Nudix_hydrolase"/>
</dbReference>
<dbReference type="OrthoDB" id="9806150at2"/>
<evidence type="ECO:0000256" key="3">
    <source>
        <dbReference type="RuleBase" id="RU003476"/>
    </source>
</evidence>
<comment type="cofactor">
    <cofactor evidence="1">
        <name>Mg(2+)</name>
        <dbReference type="ChEBI" id="CHEBI:18420"/>
    </cofactor>
</comment>
<dbReference type="SUPFAM" id="SSF55811">
    <property type="entry name" value="Nudix"/>
    <property type="match status" value="1"/>
</dbReference>
<name>A0A4P7CZT9_9BURK</name>
<dbReference type="GO" id="GO:0016787">
    <property type="term" value="F:hydrolase activity"/>
    <property type="evidence" value="ECO:0007669"/>
    <property type="project" value="UniProtKB-KW"/>
</dbReference>
<dbReference type="PROSITE" id="PS00893">
    <property type="entry name" value="NUDIX_BOX"/>
    <property type="match status" value="1"/>
</dbReference>
<dbReference type="InterPro" id="IPR015797">
    <property type="entry name" value="NUDIX_hydrolase-like_dom_sf"/>
</dbReference>
<accession>A0A4P7CZT9</accession>
<dbReference type="InterPro" id="IPR020084">
    <property type="entry name" value="NUDIX_hydrolase_CS"/>
</dbReference>
<protein>
    <submittedName>
        <fullName evidence="5">NUDIX hydrolase</fullName>
    </submittedName>
</protein>
<dbReference type="EMBL" id="CP038150">
    <property type="protein sequence ID" value="QBR01866.1"/>
    <property type="molecule type" value="Genomic_DNA"/>
</dbReference>
<dbReference type="InterPro" id="IPR000086">
    <property type="entry name" value="NUDIX_hydrolase_dom"/>
</dbReference>
<evidence type="ECO:0000313" key="6">
    <source>
        <dbReference type="Proteomes" id="UP000295727"/>
    </source>
</evidence>
<sequence>MPSLERTRLARLIDAVWRVALRLAFPLARVWWRLRRPHHEGALVAIYVGQALLLLKSSYRAEWNFPGGSIRPGEAPEAAARREMDEEIGLSSYTLVPAGSAFGIWDGRQDRVHFFELHLDRLPELRLDNREIVAAHLASPEELKGIAVTNAVAAYLGRERGG</sequence>
<comment type="similarity">
    <text evidence="3">Belongs to the Nudix hydrolase family.</text>
</comment>
<reference evidence="5 6" key="1">
    <citation type="submission" date="2019-03" db="EMBL/GenBank/DDBJ databases">
        <title>Paraburkholderia sp. 7MH5, isolated from subtropical forest soil.</title>
        <authorList>
            <person name="Gao Z.-H."/>
            <person name="Qiu L.-H."/>
        </authorList>
    </citation>
    <scope>NUCLEOTIDE SEQUENCE [LARGE SCALE GENOMIC DNA]</scope>
    <source>
        <strain evidence="5 6">7MH5</strain>
    </source>
</reference>
<keyword evidence="2 3" id="KW-0378">Hydrolase</keyword>
<evidence type="ECO:0000256" key="1">
    <source>
        <dbReference type="ARBA" id="ARBA00001946"/>
    </source>
</evidence>
<dbReference type="PANTHER" id="PTHR43046">
    <property type="entry name" value="GDP-MANNOSE MANNOSYL HYDROLASE"/>
    <property type="match status" value="1"/>
</dbReference>
<organism evidence="5 6">
    <name type="scientific">Paraburkholderia pallida</name>
    <dbReference type="NCBI Taxonomy" id="2547399"/>
    <lineage>
        <taxon>Bacteria</taxon>
        <taxon>Pseudomonadati</taxon>
        <taxon>Pseudomonadota</taxon>
        <taxon>Betaproteobacteria</taxon>
        <taxon>Burkholderiales</taxon>
        <taxon>Burkholderiaceae</taxon>
        <taxon>Paraburkholderia</taxon>
    </lineage>
</organism>